<dbReference type="EMBL" id="JAHQIW010006778">
    <property type="protein sequence ID" value="KAJ1370434.1"/>
    <property type="molecule type" value="Genomic_DNA"/>
</dbReference>
<accession>A0AAD5R6K2</accession>
<comment type="caution">
    <text evidence="1">The sequence shown here is derived from an EMBL/GenBank/DDBJ whole genome shotgun (WGS) entry which is preliminary data.</text>
</comment>
<dbReference type="AlphaFoldDB" id="A0AAD5R6K2"/>
<proteinExistence type="predicted"/>
<reference evidence="1" key="1">
    <citation type="submission" date="2021-06" db="EMBL/GenBank/DDBJ databases">
        <title>Parelaphostrongylus tenuis whole genome reference sequence.</title>
        <authorList>
            <person name="Garwood T.J."/>
            <person name="Larsen P.A."/>
            <person name="Fountain-Jones N.M."/>
            <person name="Garbe J.R."/>
            <person name="Macchietto M.G."/>
            <person name="Kania S.A."/>
            <person name="Gerhold R.W."/>
            <person name="Richards J.E."/>
            <person name="Wolf T.M."/>
        </authorList>
    </citation>
    <scope>NUCLEOTIDE SEQUENCE</scope>
    <source>
        <strain evidence="1">MNPRO001-30</strain>
        <tissue evidence="1">Meninges</tissue>
    </source>
</reference>
<name>A0AAD5R6K2_PARTN</name>
<gene>
    <name evidence="1" type="ORF">KIN20_032156</name>
</gene>
<organism evidence="1 2">
    <name type="scientific">Parelaphostrongylus tenuis</name>
    <name type="common">Meningeal worm</name>
    <dbReference type="NCBI Taxonomy" id="148309"/>
    <lineage>
        <taxon>Eukaryota</taxon>
        <taxon>Metazoa</taxon>
        <taxon>Ecdysozoa</taxon>
        <taxon>Nematoda</taxon>
        <taxon>Chromadorea</taxon>
        <taxon>Rhabditida</taxon>
        <taxon>Rhabditina</taxon>
        <taxon>Rhabditomorpha</taxon>
        <taxon>Strongyloidea</taxon>
        <taxon>Metastrongylidae</taxon>
        <taxon>Parelaphostrongylus</taxon>
    </lineage>
</organism>
<evidence type="ECO:0000313" key="1">
    <source>
        <dbReference type="EMBL" id="KAJ1370434.1"/>
    </source>
</evidence>
<keyword evidence="2" id="KW-1185">Reference proteome</keyword>
<protein>
    <submittedName>
        <fullName evidence="1">Uncharacterized protein</fullName>
    </submittedName>
</protein>
<sequence>MFARGFVTRCSELNIVVMCAGTMLAAPEIKFQWTELTERLSRVLFTSVVEK</sequence>
<dbReference type="Proteomes" id="UP001196413">
    <property type="component" value="Unassembled WGS sequence"/>
</dbReference>
<evidence type="ECO:0000313" key="2">
    <source>
        <dbReference type="Proteomes" id="UP001196413"/>
    </source>
</evidence>